<feature type="region of interest" description="Disordered" evidence="1">
    <location>
        <begin position="1"/>
        <end position="20"/>
    </location>
</feature>
<reference evidence="3 4" key="1">
    <citation type="journal article" date="2015" name="Genome Announc.">
        <title>Expanding the biotechnology potential of lactobacilli through comparative genomics of 213 strains and associated genera.</title>
        <authorList>
            <person name="Sun Z."/>
            <person name="Harris H.M."/>
            <person name="McCann A."/>
            <person name="Guo C."/>
            <person name="Argimon S."/>
            <person name="Zhang W."/>
            <person name="Yang X."/>
            <person name="Jeffery I.B."/>
            <person name="Cooney J.C."/>
            <person name="Kagawa T.F."/>
            <person name="Liu W."/>
            <person name="Song Y."/>
            <person name="Salvetti E."/>
            <person name="Wrobel A."/>
            <person name="Rasinkangas P."/>
            <person name="Parkhill J."/>
            <person name="Rea M.C."/>
            <person name="O'Sullivan O."/>
            <person name="Ritari J."/>
            <person name="Douillard F.P."/>
            <person name="Paul Ross R."/>
            <person name="Yang R."/>
            <person name="Briner A.E."/>
            <person name="Felis G.E."/>
            <person name="de Vos W.M."/>
            <person name="Barrangou R."/>
            <person name="Klaenhammer T.R."/>
            <person name="Caufield P.W."/>
            <person name="Cui Y."/>
            <person name="Zhang H."/>
            <person name="O'Toole P.W."/>
        </authorList>
    </citation>
    <scope>NUCLEOTIDE SEQUENCE [LARGE SCALE GENOMIC DNA]</scope>
    <source>
        <strain evidence="3 4">DSM 23829</strain>
    </source>
</reference>
<dbReference type="PATRIC" id="fig|1423781.4.peg.1084"/>
<accession>A0A0R2AVL5</accession>
<evidence type="ECO:0000313" key="4">
    <source>
        <dbReference type="Proteomes" id="UP000052012"/>
    </source>
</evidence>
<dbReference type="EMBL" id="AYYQ01000003">
    <property type="protein sequence ID" value="KRM69556.1"/>
    <property type="molecule type" value="Genomic_DNA"/>
</dbReference>
<name>A0A0R2AVL5_9LACO</name>
<comment type="caution">
    <text evidence="3">The sequence shown here is derived from an EMBL/GenBank/DDBJ whole genome shotgun (WGS) entry which is preliminary data.</text>
</comment>
<sequence length="246" mass="27892">MFHENRSLQTESVSQSNSSEIVKQMQNDQILVATTPSDKVSEGYYLAAESNDSLKNSIKDLQNQSARFSNGFLRSTFKRKWGKDSIDKIMLNPSYITHGSQYEYAKNLSNANTLVYLQKHDNGTFYSSIYGQIRFNISSDGLVLGYTQSYLSDVRILREKSATISGSKALYNLYQYNEIPNNSKIDWEKLYYTKLLQNNQVYIPTWVIAFTTGDSSNIQVKRINAFTGSMLSSGNTKDAINSFSTN</sequence>
<proteinExistence type="predicted"/>
<dbReference type="RefSeq" id="WP_252898304.1">
    <property type="nucleotide sequence ID" value="NZ_BBAX01000008.1"/>
</dbReference>
<evidence type="ECO:0000259" key="2">
    <source>
        <dbReference type="Pfam" id="PF09648"/>
    </source>
</evidence>
<feature type="compositionally biased region" description="Polar residues" evidence="1">
    <location>
        <begin position="7"/>
        <end position="20"/>
    </location>
</feature>
<feature type="domain" description="Regulatory protein YycH-like" evidence="2">
    <location>
        <begin position="11"/>
        <end position="226"/>
    </location>
</feature>
<organism evidence="3 4">
    <name type="scientific">Apilactobacillus ozensis DSM 23829 = JCM 17196</name>
    <dbReference type="NCBI Taxonomy" id="1423781"/>
    <lineage>
        <taxon>Bacteria</taxon>
        <taxon>Bacillati</taxon>
        <taxon>Bacillota</taxon>
        <taxon>Bacilli</taxon>
        <taxon>Lactobacillales</taxon>
        <taxon>Lactobacillaceae</taxon>
        <taxon>Apilactobacillus</taxon>
    </lineage>
</organism>
<protein>
    <submittedName>
        <fullName evidence="3">YycI protein</fullName>
    </submittedName>
</protein>
<keyword evidence="4" id="KW-1185">Reference proteome</keyword>
<dbReference type="Proteomes" id="UP000052012">
    <property type="component" value="Unassembled WGS sequence"/>
</dbReference>
<dbReference type="STRING" id="1423781.FD06_GL001044"/>
<dbReference type="Pfam" id="PF09648">
    <property type="entry name" value="YycI"/>
    <property type="match status" value="1"/>
</dbReference>
<dbReference type="Gene3D" id="2.40.128.690">
    <property type="entry name" value="YycH protein, domain 3-like"/>
    <property type="match status" value="1"/>
</dbReference>
<gene>
    <name evidence="3" type="ORF">FD06_GL001044</name>
</gene>
<dbReference type="AlphaFoldDB" id="A0A0R2AVL5"/>
<dbReference type="InterPro" id="IPR018604">
    <property type="entry name" value="YycI-like"/>
</dbReference>
<evidence type="ECO:0000256" key="1">
    <source>
        <dbReference type="SAM" id="MobiDB-lite"/>
    </source>
</evidence>
<evidence type="ECO:0000313" key="3">
    <source>
        <dbReference type="EMBL" id="KRM69556.1"/>
    </source>
</evidence>
<dbReference type="GO" id="GO:0016020">
    <property type="term" value="C:membrane"/>
    <property type="evidence" value="ECO:0007669"/>
    <property type="project" value="InterPro"/>
</dbReference>